<feature type="domain" description="HTH araC/xylS-type" evidence="5">
    <location>
        <begin position="37"/>
        <end position="134"/>
    </location>
</feature>
<dbReference type="Proteomes" id="UP000274578">
    <property type="component" value="Chromosome 1"/>
</dbReference>
<dbReference type="KEGG" id="poc:NCTC13071_02745"/>
<dbReference type="PANTHER" id="PTHR43280:SF29">
    <property type="entry name" value="ARAC-FAMILY TRANSCRIPTIONAL REGULATOR"/>
    <property type="match status" value="1"/>
</dbReference>
<evidence type="ECO:0000313" key="7">
    <source>
        <dbReference type="Proteomes" id="UP000274578"/>
    </source>
</evidence>
<organism evidence="6 7">
    <name type="scientific">Segatella oris</name>
    <dbReference type="NCBI Taxonomy" id="28135"/>
    <lineage>
        <taxon>Bacteria</taxon>
        <taxon>Pseudomonadati</taxon>
        <taxon>Bacteroidota</taxon>
        <taxon>Bacteroidia</taxon>
        <taxon>Bacteroidales</taxon>
        <taxon>Prevotellaceae</taxon>
        <taxon>Segatella</taxon>
    </lineage>
</organism>
<feature type="compositionally biased region" description="Basic residues" evidence="4">
    <location>
        <begin position="146"/>
        <end position="156"/>
    </location>
</feature>
<dbReference type="SUPFAM" id="SSF46689">
    <property type="entry name" value="Homeodomain-like"/>
    <property type="match status" value="1"/>
</dbReference>
<dbReference type="RefSeq" id="WP_004375577.1">
    <property type="nucleotide sequence ID" value="NZ_CAUQRS010000008.1"/>
</dbReference>
<gene>
    <name evidence="6" type="ORF">NCTC13071_02745</name>
</gene>
<dbReference type="PANTHER" id="PTHR43280">
    <property type="entry name" value="ARAC-FAMILY TRANSCRIPTIONAL REGULATOR"/>
    <property type="match status" value="1"/>
</dbReference>
<keyword evidence="1" id="KW-0805">Transcription regulation</keyword>
<proteinExistence type="predicted"/>
<dbReference type="SMART" id="SM00342">
    <property type="entry name" value="HTH_ARAC"/>
    <property type="match status" value="1"/>
</dbReference>
<dbReference type="EMBL" id="LR134384">
    <property type="protein sequence ID" value="VEH16705.1"/>
    <property type="molecule type" value="Genomic_DNA"/>
</dbReference>
<dbReference type="AlphaFoldDB" id="A0A448L9M9"/>
<evidence type="ECO:0000256" key="3">
    <source>
        <dbReference type="ARBA" id="ARBA00023163"/>
    </source>
</evidence>
<dbReference type="Pfam" id="PF12833">
    <property type="entry name" value="HTH_18"/>
    <property type="match status" value="1"/>
</dbReference>
<evidence type="ECO:0000256" key="2">
    <source>
        <dbReference type="ARBA" id="ARBA00023125"/>
    </source>
</evidence>
<dbReference type="GeneID" id="85013455"/>
<dbReference type="Gene3D" id="1.10.10.60">
    <property type="entry name" value="Homeodomain-like"/>
    <property type="match status" value="1"/>
</dbReference>
<dbReference type="InterPro" id="IPR009057">
    <property type="entry name" value="Homeodomain-like_sf"/>
</dbReference>
<evidence type="ECO:0000256" key="1">
    <source>
        <dbReference type="ARBA" id="ARBA00023015"/>
    </source>
</evidence>
<keyword evidence="3" id="KW-0804">Transcription</keyword>
<dbReference type="GO" id="GO:0003700">
    <property type="term" value="F:DNA-binding transcription factor activity"/>
    <property type="evidence" value="ECO:0007669"/>
    <property type="project" value="InterPro"/>
</dbReference>
<protein>
    <submittedName>
        <fullName evidence="6">DNA-binding transcriptional regulator MelR</fullName>
    </submittedName>
</protein>
<sequence>MPKYNITEKRERSAVYRVLMSSEVKDDLQERINQKIIIEQKYRDKDYSAKQLADDLGTNVRYVSAVCAERFHTNYCGLVNAQRVNEAMSMLVDTRYLKFRIEDIGEMVGFSNRQSFYGAFFRFKNMTPRQYRQNYMDSHPELAKPKTTRNRSRKTA</sequence>
<keyword evidence="2 6" id="KW-0238">DNA-binding</keyword>
<feature type="region of interest" description="Disordered" evidence="4">
    <location>
        <begin position="135"/>
        <end position="156"/>
    </location>
</feature>
<reference evidence="6 7" key="1">
    <citation type="submission" date="2018-12" db="EMBL/GenBank/DDBJ databases">
        <authorList>
            <consortium name="Pathogen Informatics"/>
        </authorList>
    </citation>
    <scope>NUCLEOTIDE SEQUENCE [LARGE SCALE GENOMIC DNA]</scope>
    <source>
        <strain evidence="6 7">NCTC13071</strain>
    </source>
</reference>
<accession>A0A448L9M9</accession>
<name>A0A448L9M9_9BACT</name>
<dbReference type="PROSITE" id="PS01124">
    <property type="entry name" value="HTH_ARAC_FAMILY_2"/>
    <property type="match status" value="1"/>
</dbReference>
<evidence type="ECO:0000259" key="5">
    <source>
        <dbReference type="PROSITE" id="PS01124"/>
    </source>
</evidence>
<dbReference type="GO" id="GO:0043565">
    <property type="term" value="F:sequence-specific DNA binding"/>
    <property type="evidence" value="ECO:0007669"/>
    <property type="project" value="InterPro"/>
</dbReference>
<evidence type="ECO:0000256" key="4">
    <source>
        <dbReference type="SAM" id="MobiDB-lite"/>
    </source>
</evidence>
<evidence type="ECO:0000313" key="6">
    <source>
        <dbReference type="EMBL" id="VEH16705.1"/>
    </source>
</evidence>
<dbReference type="InterPro" id="IPR018060">
    <property type="entry name" value="HTH_AraC"/>
</dbReference>